<dbReference type="GO" id="GO:0003676">
    <property type="term" value="F:nucleic acid binding"/>
    <property type="evidence" value="ECO:0007669"/>
    <property type="project" value="InterPro"/>
</dbReference>
<name>A0A9W6WLQ6_9STRA</name>
<feature type="domain" description="CCHC-type" evidence="3">
    <location>
        <begin position="228"/>
        <end position="242"/>
    </location>
</feature>
<evidence type="ECO:0000313" key="4">
    <source>
        <dbReference type="EMBL" id="GMF18330.1"/>
    </source>
</evidence>
<evidence type="ECO:0000313" key="5">
    <source>
        <dbReference type="Proteomes" id="UP001165121"/>
    </source>
</evidence>
<dbReference type="Proteomes" id="UP001165121">
    <property type="component" value="Unassembled WGS sequence"/>
</dbReference>
<dbReference type="PROSITE" id="PS50158">
    <property type="entry name" value="ZF_CCHC"/>
    <property type="match status" value="1"/>
</dbReference>
<comment type="caution">
    <text evidence="4">The sequence shown here is derived from an EMBL/GenBank/DDBJ whole genome shotgun (WGS) entry which is preliminary data.</text>
</comment>
<dbReference type="OrthoDB" id="117927at2759"/>
<protein>
    <submittedName>
        <fullName evidence="4">Unnamed protein product</fullName>
    </submittedName>
</protein>
<keyword evidence="1" id="KW-0479">Metal-binding</keyword>
<keyword evidence="1" id="KW-0863">Zinc-finger</keyword>
<evidence type="ECO:0000259" key="3">
    <source>
        <dbReference type="PROSITE" id="PS50158"/>
    </source>
</evidence>
<dbReference type="EMBL" id="BSXT01000126">
    <property type="protein sequence ID" value="GMF18330.1"/>
    <property type="molecule type" value="Genomic_DNA"/>
</dbReference>
<dbReference type="GO" id="GO:0008270">
    <property type="term" value="F:zinc ion binding"/>
    <property type="evidence" value="ECO:0007669"/>
    <property type="project" value="UniProtKB-KW"/>
</dbReference>
<evidence type="ECO:0000256" key="2">
    <source>
        <dbReference type="SAM" id="MobiDB-lite"/>
    </source>
</evidence>
<gene>
    <name evidence="4" type="ORF">Pfra01_000156700</name>
</gene>
<reference evidence="4" key="1">
    <citation type="submission" date="2023-04" db="EMBL/GenBank/DDBJ databases">
        <title>Phytophthora fragariaefolia NBRC 109709.</title>
        <authorList>
            <person name="Ichikawa N."/>
            <person name="Sato H."/>
            <person name="Tonouchi N."/>
        </authorList>
    </citation>
    <scope>NUCLEOTIDE SEQUENCE</scope>
    <source>
        <strain evidence="4">NBRC 109709</strain>
    </source>
</reference>
<organism evidence="4 5">
    <name type="scientific">Phytophthora fragariaefolia</name>
    <dbReference type="NCBI Taxonomy" id="1490495"/>
    <lineage>
        <taxon>Eukaryota</taxon>
        <taxon>Sar</taxon>
        <taxon>Stramenopiles</taxon>
        <taxon>Oomycota</taxon>
        <taxon>Peronosporomycetes</taxon>
        <taxon>Peronosporales</taxon>
        <taxon>Peronosporaceae</taxon>
        <taxon>Phytophthora</taxon>
    </lineage>
</organism>
<keyword evidence="1" id="KW-0862">Zinc</keyword>
<proteinExistence type="predicted"/>
<evidence type="ECO:0000256" key="1">
    <source>
        <dbReference type="PROSITE-ProRule" id="PRU00047"/>
    </source>
</evidence>
<accession>A0A9W6WLQ6</accession>
<sequence length="325" mass="35547">MPKMKDLDWSGFPKFSGKEIYAGVGADFLAWGKKFVIRLVAAQLMSGGDWPDDIKILALNNKLEGLALAFFDKMLPKWVAKSSTVEHVMARMLGFYSTNVPVSKAMDLMAEAKPNNKTWTEHFQYLLYIAERAGCPDPFVLQCRCDSAPEHVTRAMLTRLNSGRVDYIQHAWKFVAFAAEYEISSGKHNARSGGSVQGGLGSRGGHGGQGSRGQGFVGRVDTGGHRACWGCGKEGYRKRDCPGEKTPRAGKVTLAVSSACSTRGLVDDGVWIPDSGSSIHLVNDESLLRDTVDYVDSWITANGGMLSVTKRGTVELHTRRQRGPR</sequence>
<feature type="compositionally biased region" description="Gly residues" evidence="2">
    <location>
        <begin position="195"/>
        <end position="216"/>
    </location>
</feature>
<keyword evidence="5" id="KW-1185">Reference proteome</keyword>
<dbReference type="InterPro" id="IPR001878">
    <property type="entry name" value="Znf_CCHC"/>
</dbReference>
<feature type="region of interest" description="Disordered" evidence="2">
    <location>
        <begin position="188"/>
        <end position="216"/>
    </location>
</feature>
<dbReference type="AlphaFoldDB" id="A0A9W6WLQ6"/>